<dbReference type="VEuPathDB" id="FungiDB:A1O9_09014"/>
<keyword evidence="6" id="KW-0479">Metal-binding</keyword>
<keyword evidence="6" id="KW-0862">Zinc</keyword>
<dbReference type="InterPro" id="IPR004254">
    <property type="entry name" value="AdipoR/HlyIII-related"/>
</dbReference>
<comment type="similarity">
    <text evidence="2">Belongs to the ADIPOR family.</text>
</comment>
<evidence type="ECO:0000256" key="2">
    <source>
        <dbReference type="ARBA" id="ARBA00007018"/>
    </source>
</evidence>
<feature type="binding site" evidence="6">
    <location>
        <position position="128"/>
    </location>
    <ligand>
        <name>Zn(2+)</name>
        <dbReference type="ChEBI" id="CHEBI:29105"/>
    </ligand>
</feature>
<dbReference type="Pfam" id="PF03006">
    <property type="entry name" value="HlyIII"/>
    <property type="match status" value="1"/>
</dbReference>
<dbReference type="STRING" id="1182545.A0A072P4D6"/>
<dbReference type="GO" id="GO:0046872">
    <property type="term" value="F:metal ion binding"/>
    <property type="evidence" value="ECO:0007669"/>
    <property type="project" value="UniProtKB-KW"/>
</dbReference>
<dbReference type="PANTHER" id="PTHR20855">
    <property type="entry name" value="ADIPOR/PROGESTIN RECEPTOR-RELATED"/>
    <property type="match status" value="1"/>
</dbReference>
<keyword evidence="3 7" id="KW-0812">Transmembrane</keyword>
<dbReference type="OrthoDB" id="529367at2759"/>
<accession>A0A072P4D6</accession>
<dbReference type="PANTHER" id="PTHR20855:SF52">
    <property type="entry name" value="ADIPONECTIN RECEPTOR PROTEIN"/>
    <property type="match status" value="1"/>
</dbReference>
<keyword evidence="4 7" id="KW-1133">Transmembrane helix</keyword>
<evidence type="ECO:0000313" key="8">
    <source>
        <dbReference type="EMBL" id="KEF54572.1"/>
    </source>
</evidence>
<organism evidence="8 9">
    <name type="scientific">Exophiala aquamarina CBS 119918</name>
    <dbReference type="NCBI Taxonomy" id="1182545"/>
    <lineage>
        <taxon>Eukaryota</taxon>
        <taxon>Fungi</taxon>
        <taxon>Dikarya</taxon>
        <taxon>Ascomycota</taxon>
        <taxon>Pezizomycotina</taxon>
        <taxon>Eurotiomycetes</taxon>
        <taxon>Chaetothyriomycetidae</taxon>
        <taxon>Chaetothyriales</taxon>
        <taxon>Herpotrichiellaceae</taxon>
        <taxon>Exophiala</taxon>
    </lineage>
</organism>
<dbReference type="GO" id="GO:0006882">
    <property type="term" value="P:intracellular zinc ion homeostasis"/>
    <property type="evidence" value="ECO:0007669"/>
    <property type="project" value="TreeGrafter"/>
</dbReference>
<evidence type="ECO:0000256" key="3">
    <source>
        <dbReference type="ARBA" id="ARBA00022692"/>
    </source>
</evidence>
<dbReference type="GeneID" id="25283924"/>
<evidence type="ECO:0000256" key="4">
    <source>
        <dbReference type="ARBA" id="ARBA00022989"/>
    </source>
</evidence>
<evidence type="ECO:0000256" key="5">
    <source>
        <dbReference type="ARBA" id="ARBA00023136"/>
    </source>
</evidence>
<keyword evidence="5 7" id="KW-0472">Membrane</keyword>
<keyword evidence="9" id="KW-1185">Reference proteome</keyword>
<dbReference type="RefSeq" id="XP_013257162.1">
    <property type="nucleotide sequence ID" value="XM_013401708.1"/>
</dbReference>
<feature type="transmembrane region" description="Helical" evidence="7">
    <location>
        <begin position="107"/>
        <end position="126"/>
    </location>
</feature>
<reference evidence="8 9" key="1">
    <citation type="submission" date="2013-03" db="EMBL/GenBank/DDBJ databases">
        <title>The Genome Sequence of Exophiala aquamarina CBS 119918.</title>
        <authorList>
            <consortium name="The Broad Institute Genomics Platform"/>
            <person name="Cuomo C."/>
            <person name="de Hoog S."/>
            <person name="Gorbushina A."/>
            <person name="Walker B."/>
            <person name="Young S.K."/>
            <person name="Zeng Q."/>
            <person name="Gargeya S."/>
            <person name="Fitzgerald M."/>
            <person name="Haas B."/>
            <person name="Abouelleil A."/>
            <person name="Allen A.W."/>
            <person name="Alvarado L."/>
            <person name="Arachchi H.M."/>
            <person name="Berlin A.M."/>
            <person name="Chapman S.B."/>
            <person name="Gainer-Dewar J."/>
            <person name="Goldberg J."/>
            <person name="Griggs A."/>
            <person name="Gujja S."/>
            <person name="Hansen M."/>
            <person name="Howarth C."/>
            <person name="Imamovic A."/>
            <person name="Ireland A."/>
            <person name="Larimer J."/>
            <person name="McCowan C."/>
            <person name="Murphy C."/>
            <person name="Pearson M."/>
            <person name="Poon T.W."/>
            <person name="Priest M."/>
            <person name="Roberts A."/>
            <person name="Saif S."/>
            <person name="Shea T."/>
            <person name="Sisk P."/>
            <person name="Sykes S."/>
            <person name="Wortman J."/>
            <person name="Nusbaum C."/>
            <person name="Birren B."/>
        </authorList>
    </citation>
    <scope>NUCLEOTIDE SEQUENCE [LARGE SCALE GENOMIC DNA]</scope>
    <source>
        <strain evidence="8 9">CBS 119918</strain>
    </source>
</reference>
<evidence type="ECO:0000256" key="1">
    <source>
        <dbReference type="ARBA" id="ARBA00004141"/>
    </source>
</evidence>
<dbReference type="Proteomes" id="UP000027920">
    <property type="component" value="Unassembled WGS sequence"/>
</dbReference>
<protein>
    <submittedName>
        <fullName evidence="8">Uncharacterized protein</fullName>
    </submittedName>
</protein>
<name>A0A072P4D6_9EURO</name>
<dbReference type="EMBL" id="AMGV01000009">
    <property type="protein sequence ID" value="KEF54572.1"/>
    <property type="molecule type" value="Genomic_DNA"/>
</dbReference>
<gene>
    <name evidence="8" type="ORF">A1O9_09014</name>
</gene>
<comment type="subcellular location">
    <subcellularLocation>
        <location evidence="1">Membrane</location>
        <topology evidence="1">Multi-pass membrane protein</topology>
    </subcellularLocation>
</comment>
<evidence type="ECO:0000256" key="7">
    <source>
        <dbReference type="SAM" id="Phobius"/>
    </source>
</evidence>
<dbReference type="AlphaFoldDB" id="A0A072P4D6"/>
<feature type="transmembrane region" description="Helical" evidence="7">
    <location>
        <begin position="146"/>
        <end position="165"/>
    </location>
</feature>
<dbReference type="GO" id="GO:0038023">
    <property type="term" value="F:signaling receptor activity"/>
    <property type="evidence" value="ECO:0007669"/>
    <property type="project" value="TreeGrafter"/>
</dbReference>
<dbReference type="HOGENOM" id="CLU_103838_0_0_1"/>
<feature type="transmembrane region" description="Helical" evidence="7">
    <location>
        <begin position="74"/>
        <end position="95"/>
    </location>
</feature>
<evidence type="ECO:0000256" key="6">
    <source>
        <dbReference type="PIRSR" id="PIRSR604254-1"/>
    </source>
</evidence>
<comment type="caution">
    <text evidence="8">The sequence shown here is derived from an EMBL/GenBank/DDBJ whole genome shotgun (WGS) entry which is preliminary data.</text>
</comment>
<sequence length="181" mass="20804">MSKDETLDHVVNSPKAATAENDLPDLWHSLVHWNDLPHWMQDNQHIHGQYRQASYSYSRSVQSIMHWHNESINIWSHLVPAIFSLPIAAVLFNVLRPRYEQASLPDLIAMGCFFLGVACCLGLSASYHTVSNHSPRVAKFWNQLDYAGISILIAGSFIPSVYYGFWCHSERQWTYWSMVIP</sequence>
<dbReference type="GO" id="GO:0016020">
    <property type="term" value="C:membrane"/>
    <property type="evidence" value="ECO:0007669"/>
    <property type="project" value="UniProtKB-SubCell"/>
</dbReference>
<proteinExistence type="inferred from homology"/>
<evidence type="ECO:0000313" key="9">
    <source>
        <dbReference type="Proteomes" id="UP000027920"/>
    </source>
</evidence>